<evidence type="ECO:0000256" key="4">
    <source>
        <dbReference type="SAM" id="MobiDB-lite"/>
    </source>
</evidence>
<feature type="repeat" description="ANK" evidence="3">
    <location>
        <begin position="598"/>
        <end position="630"/>
    </location>
</feature>
<evidence type="ECO:0000259" key="5">
    <source>
        <dbReference type="Pfam" id="PF00082"/>
    </source>
</evidence>
<proteinExistence type="predicted"/>
<feature type="repeat" description="ANK" evidence="3">
    <location>
        <begin position="664"/>
        <end position="696"/>
    </location>
</feature>
<sequence>MSDVISVRVRWRLLKASHRVYNAADTFPSTDDARSGRFGSQSEHDKTQLGLVIKHLQNYLELNIPGQESLDIGKFSSDVAGWESFATSLGALLGDLEDLVHEDIFDEKRMKLPMDSDRLSSLSGFPKLVALWEALKYRERPQTDDKSSNDHVSDRSNPTRRSSTKSIDSLVYSHQSVIELSQHIDFPRAPELIEKLHTSTSNFQRALKQISEGSAADWDLEAVAGNITAEDIDVIQHADSDNIAALGVLIMELEARRKASWTAEEKDEVSKERPNISRLNRILEDLDWEGDVDDNYREIAKACLEFNSLVNSLDQPRISADRKGLAIIYVKILVPLYDRLVNSFRESANVFADIFNGMLGPGRPLASPVSKPLAAGERVILFDDEDATPSIQEREKSKKFFDEITPIVQYIKDIRPKNPQLARKQHPRIRIAVLDSGVSNDITLISGAIDTEHINGSKSKSFVDAEDSWKQDSRGHGTHMVQLLLQTTPTVEIYVGKICIGKKVEAGCMNRIAVAIDWAVDECDVHIISMSFAYEEDSAMIDAALAKAINRDKLIFAAASNRGGLQGRARPARRNGQEDAMRALIYAGSDMEVRTGHLSMTPLHWAVFKHRVESTRLLLQRGVQVNANDMPFGTALCYPAGEGYLDIVRFLLDHGADTELTSCHEETPLLLAAQRGRVDMLRLLLAWGANIDAKNCEGKTALDLVQVEYRNKGITFDEVVEVLKSH</sequence>
<gene>
    <name evidence="7" type="ORF">FPCIR_8983</name>
</gene>
<organism evidence="7 8">
    <name type="scientific">Fusarium pseudocircinatum</name>
    <dbReference type="NCBI Taxonomy" id="56676"/>
    <lineage>
        <taxon>Eukaryota</taxon>
        <taxon>Fungi</taxon>
        <taxon>Dikarya</taxon>
        <taxon>Ascomycota</taxon>
        <taxon>Pezizomycotina</taxon>
        <taxon>Sordariomycetes</taxon>
        <taxon>Hypocreomycetidae</taxon>
        <taxon>Hypocreales</taxon>
        <taxon>Nectriaceae</taxon>
        <taxon>Fusarium</taxon>
        <taxon>Fusarium fujikuroi species complex</taxon>
    </lineage>
</organism>
<dbReference type="GO" id="GO:0004252">
    <property type="term" value="F:serine-type endopeptidase activity"/>
    <property type="evidence" value="ECO:0007669"/>
    <property type="project" value="InterPro"/>
</dbReference>
<dbReference type="PANTHER" id="PTHR24201">
    <property type="entry name" value="ANK_REP_REGION DOMAIN-CONTAINING PROTEIN"/>
    <property type="match status" value="1"/>
</dbReference>
<dbReference type="SUPFAM" id="SSF48403">
    <property type="entry name" value="Ankyrin repeat"/>
    <property type="match status" value="1"/>
</dbReference>
<feature type="domain" description="Peptidase S8/S53" evidence="5">
    <location>
        <begin position="429"/>
        <end position="564"/>
    </location>
</feature>
<feature type="compositionally biased region" description="Polar residues" evidence="4">
    <location>
        <begin position="155"/>
        <end position="167"/>
    </location>
</feature>
<dbReference type="PROSITE" id="PS50088">
    <property type="entry name" value="ANK_REPEAT"/>
    <property type="match status" value="2"/>
</dbReference>
<evidence type="ECO:0000313" key="8">
    <source>
        <dbReference type="Proteomes" id="UP000546213"/>
    </source>
</evidence>
<dbReference type="InterPro" id="IPR050776">
    <property type="entry name" value="Ank_Repeat/CDKN_Inhibitor"/>
</dbReference>
<dbReference type="Gene3D" id="3.40.50.200">
    <property type="entry name" value="Peptidase S8/S53 domain"/>
    <property type="match status" value="1"/>
</dbReference>
<keyword evidence="2 3" id="KW-0040">ANK repeat</keyword>
<dbReference type="PROSITE" id="PS50297">
    <property type="entry name" value="ANK_REP_REGION"/>
    <property type="match status" value="2"/>
</dbReference>
<protein>
    <submittedName>
        <fullName evidence="7">Peptidase S8</fullName>
    </submittedName>
</protein>
<dbReference type="GO" id="GO:0006508">
    <property type="term" value="P:proteolysis"/>
    <property type="evidence" value="ECO:0007669"/>
    <property type="project" value="InterPro"/>
</dbReference>
<evidence type="ECO:0000313" key="7">
    <source>
        <dbReference type="EMBL" id="KAF5583569.1"/>
    </source>
</evidence>
<feature type="domain" description="DUF7580" evidence="6">
    <location>
        <begin position="225"/>
        <end position="341"/>
    </location>
</feature>
<dbReference type="InterPro" id="IPR002110">
    <property type="entry name" value="Ankyrin_rpt"/>
</dbReference>
<dbReference type="Pfam" id="PF24476">
    <property type="entry name" value="DUF7580"/>
    <property type="match status" value="1"/>
</dbReference>
<keyword evidence="8" id="KW-1185">Reference proteome</keyword>
<dbReference type="InterPro" id="IPR056002">
    <property type="entry name" value="DUF7580"/>
</dbReference>
<dbReference type="Proteomes" id="UP000546213">
    <property type="component" value="Unassembled WGS sequence"/>
</dbReference>
<dbReference type="SUPFAM" id="SSF52743">
    <property type="entry name" value="Subtilisin-like"/>
    <property type="match status" value="1"/>
</dbReference>
<dbReference type="Pfam" id="PF12796">
    <property type="entry name" value="Ank_2"/>
    <property type="match status" value="1"/>
</dbReference>
<dbReference type="SMART" id="SM00248">
    <property type="entry name" value="ANK"/>
    <property type="match status" value="4"/>
</dbReference>
<evidence type="ECO:0000256" key="1">
    <source>
        <dbReference type="ARBA" id="ARBA00022737"/>
    </source>
</evidence>
<dbReference type="InterPro" id="IPR036852">
    <property type="entry name" value="Peptidase_S8/S53_dom_sf"/>
</dbReference>
<feature type="compositionally biased region" description="Basic and acidic residues" evidence="4">
    <location>
        <begin position="140"/>
        <end position="154"/>
    </location>
</feature>
<dbReference type="Pfam" id="PF00023">
    <property type="entry name" value="Ank"/>
    <property type="match status" value="1"/>
</dbReference>
<keyword evidence="1" id="KW-0677">Repeat</keyword>
<dbReference type="PANTHER" id="PTHR24201:SF15">
    <property type="entry name" value="ANKYRIN REPEAT DOMAIN-CONTAINING PROTEIN 66"/>
    <property type="match status" value="1"/>
</dbReference>
<feature type="region of interest" description="Disordered" evidence="4">
    <location>
        <begin position="140"/>
        <end position="167"/>
    </location>
</feature>
<accession>A0A8H5NYY7</accession>
<dbReference type="Gene3D" id="1.25.40.20">
    <property type="entry name" value="Ankyrin repeat-containing domain"/>
    <property type="match status" value="1"/>
</dbReference>
<name>A0A8H5NYY7_9HYPO</name>
<dbReference type="AlphaFoldDB" id="A0A8H5NYY7"/>
<dbReference type="InterPro" id="IPR036770">
    <property type="entry name" value="Ankyrin_rpt-contain_sf"/>
</dbReference>
<reference evidence="7 8" key="1">
    <citation type="submission" date="2020-05" db="EMBL/GenBank/DDBJ databases">
        <title>Identification and distribution of gene clusters putatively required for synthesis of sphingolipid metabolism inhibitors in phylogenetically diverse species of the filamentous fungus Fusarium.</title>
        <authorList>
            <person name="Kim H.-S."/>
            <person name="Busman M."/>
            <person name="Brown D.W."/>
            <person name="Divon H."/>
            <person name="Uhlig S."/>
            <person name="Proctor R.H."/>
        </authorList>
    </citation>
    <scope>NUCLEOTIDE SEQUENCE [LARGE SCALE GENOMIC DNA]</scope>
    <source>
        <strain evidence="7 8">NRRL 36939</strain>
    </source>
</reference>
<comment type="caution">
    <text evidence="7">The sequence shown here is derived from an EMBL/GenBank/DDBJ whole genome shotgun (WGS) entry which is preliminary data.</text>
</comment>
<dbReference type="OrthoDB" id="206201at2759"/>
<dbReference type="EMBL" id="JAAOAS010000244">
    <property type="protein sequence ID" value="KAF5583569.1"/>
    <property type="molecule type" value="Genomic_DNA"/>
</dbReference>
<evidence type="ECO:0000256" key="2">
    <source>
        <dbReference type="ARBA" id="ARBA00023043"/>
    </source>
</evidence>
<dbReference type="InterPro" id="IPR000209">
    <property type="entry name" value="Peptidase_S8/S53_dom"/>
</dbReference>
<evidence type="ECO:0000259" key="6">
    <source>
        <dbReference type="Pfam" id="PF24476"/>
    </source>
</evidence>
<evidence type="ECO:0000256" key="3">
    <source>
        <dbReference type="PROSITE-ProRule" id="PRU00023"/>
    </source>
</evidence>
<dbReference type="Pfam" id="PF00082">
    <property type="entry name" value="Peptidase_S8"/>
    <property type="match status" value="1"/>
</dbReference>